<protein>
    <submittedName>
        <fullName evidence="1">Uncharacterized protein</fullName>
    </submittedName>
</protein>
<evidence type="ECO:0000313" key="1">
    <source>
        <dbReference type="EMBL" id="QTA84242.1"/>
    </source>
</evidence>
<dbReference type="AlphaFoldDB" id="A0A975BF42"/>
<proteinExistence type="predicted"/>
<sequence>MRRAGWGAQIRQNRGTWNWFHFAIPSATKLDDDNVDHYHAWLRGHINGKATITDVHIRHGGWHHDGTIIFRSQPNLSERVLNESFNLPDRRCTQPLVMSIRIEFEAGGQVVFTGAGARFEEHT</sequence>
<organism evidence="1 2">
    <name type="scientific">Desulfonema magnum</name>
    <dbReference type="NCBI Taxonomy" id="45655"/>
    <lineage>
        <taxon>Bacteria</taxon>
        <taxon>Pseudomonadati</taxon>
        <taxon>Thermodesulfobacteriota</taxon>
        <taxon>Desulfobacteria</taxon>
        <taxon>Desulfobacterales</taxon>
        <taxon>Desulfococcaceae</taxon>
        <taxon>Desulfonema</taxon>
    </lineage>
</organism>
<gene>
    <name evidence="1" type="ORF">dnm_002360</name>
</gene>
<name>A0A975BF42_9BACT</name>
<reference evidence="1" key="1">
    <citation type="journal article" date="2021" name="Microb. Physiol.">
        <title>Proteogenomic Insights into the Physiology of Marine, Sulfate-Reducing, Filamentous Desulfonema limicola and Desulfonema magnum.</title>
        <authorList>
            <person name="Schnaars V."/>
            <person name="Wohlbrand L."/>
            <person name="Scheve S."/>
            <person name="Hinrichs C."/>
            <person name="Reinhardt R."/>
            <person name="Rabus R."/>
        </authorList>
    </citation>
    <scope>NUCLEOTIDE SEQUENCE</scope>
    <source>
        <strain evidence="1">4be13</strain>
    </source>
</reference>
<dbReference type="EMBL" id="CP061800">
    <property type="protein sequence ID" value="QTA84242.1"/>
    <property type="molecule type" value="Genomic_DNA"/>
</dbReference>
<evidence type="ECO:0000313" key="2">
    <source>
        <dbReference type="Proteomes" id="UP000663722"/>
    </source>
</evidence>
<keyword evidence="2" id="KW-1185">Reference proteome</keyword>
<dbReference type="KEGG" id="dmm:dnm_002360"/>
<dbReference type="Proteomes" id="UP000663722">
    <property type="component" value="Chromosome"/>
</dbReference>
<accession>A0A975BF42</accession>